<dbReference type="Proteomes" id="UP000637002">
    <property type="component" value="Unassembled WGS sequence"/>
</dbReference>
<dbReference type="Gene3D" id="3.30.1490.70">
    <property type="match status" value="1"/>
</dbReference>
<gene>
    <name evidence="2" type="ORF">GCM10010994_44550</name>
</gene>
<dbReference type="EMBL" id="BMGG01000008">
    <property type="protein sequence ID" value="GGC81680.1"/>
    <property type="molecule type" value="Genomic_DNA"/>
</dbReference>
<name>A0A916UPM7_9HYPH</name>
<feature type="domain" description="ATP-dependent DNA ligase family profile" evidence="1">
    <location>
        <begin position="6"/>
        <end position="128"/>
    </location>
</feature>
<dbReference type="SUPFAM" id="SSF56091">
    <property type="entry name" value="DNA ligase/mRNA capping enzyme, catalytic domain"/>
    <property type="match status" value="1"/>
</dbReference>
<protein>
    <recommendedName>
        <fullName evidence="1">ATP-dependent DNA ligase family profile domain-containing protein</fullName>
    </recommendedName>
</protein>
<reference evidence="2" key="1">
    <citation type="journal article" date="2014" name="Int. J. Syst. Evol. Microbiol.">
        <title>Complete genome sequence of Corynebacterium casei LMG S-19264T (=DSM 44701T), isolated from a smear-ripened cheese.</title>
        <authorList>
            <consortium name="US DOE Joint Genome Institute (JGI-PGF)"/>
            <person name="Walter F."/>
            <person name="Albersmeier A."/>
            <person name="Kalinowski J."/>
            <person name="Ruckert C."/>
        </authorList>
    </citation>
    <scope>NUCLEOTIDE SEQUENCE</scope>
    <source>
        <strain evidence="2">CGMCC 1.12919</strain>
    </source>
</reference>
<accession>A0A916UPM7</accession>
<dbReference type="Gene3D" id="3.30.470.30">
    <property type="entry name" value="DNA ligase/mRNA capping enzyme"/>
    <property type="match status" value="1"/>
</dbReference>
<reference evidence="2" key="2">
    <citation type="submission" date="2020-09" db="EMBL/GenBank/DDBJ databases">
        <authorList>
            <person name="Sun Q."/>
            <person name="Zhou Y."/>
        </authorList>
    </citation>
    <scope>NUCLEOTIDE SEQUENCE</scope>
    <source>
        <strain evidence="2">CGMCC 1.12919</strain>
    </source>
</reference>
<evidence type="ECO:0000313" key="3">
    <source>
        <dbReference type="Proteomes" id="UP000637002"/>
    </source>
</evidence>
<dbReference type="RefSeq" id="WP_244642137.1">
    <property type="nucleotide sequence ID" value="NZ_BMGG01000008.1"/>
</dbReference>
<evidence type="ECO:0000259" key="1">
    <source>
        <dbReference type="Pfam" id="PF01068"/>
    </source>
</evidence>
<organism evidence="2 3">
    <name type="scientific">Chelatococcus reniformis</name>
    <dbReference type="NCBI Taxonomy" id="1494448"/>
    <lineage>
        <taxon>Bacteria</taxon>
        <taxon>Pseudomonadati</taxon>
        <taxon>Pseudomonadota</taxon>
        <taxon>Alphaproteobacteria</taxon>
        <taxon>Hyphomicrobiales</taxon>
        <taxon>Chelatococcaceae</taxon>
        <taxon>Chelatococcus</taxon>
    </lineage>
</organism>
<dbReference type="Pfam" id="PF01068">
    <property type="entry name" value="DNA_ligase_A_M"/>
    <property type="match status" value="1"/>
</dbReference>
<sequence length="153" mass="16102">MKNGGHVTVVDGEAVILDESGISHFGDLQKAIGRGGAGKAAADAVLVAFDLLFLDGTDLRPWKQAARREALAALIPSATPHLWISEDIGGDPKRIFPMACGHELEGIISKRISAPYRSGRTGDWVKTKCIQSDTLVIIGYEPSTAGYGVGACA</sequence>
<dbReference type="GO" id="GO:0006281">
    <property type="term" value="P:DNA repair"/>
    <property type="evidence" value="ECO:0007669"/>
    <property type="project" value="InterPro"/>
</dbReference>
<keyword evidence="3" id="KW-1185">Reference proteome</keyword>
<proteinExistence type="predicted"/>
<comment type="caution">
    <text evidence="2">The sequence shown here is derived from an EMBL/GenBank/DDBJ whole genome shotgun (WGS) entry which is preliminary data.</text>
</comment>
<dbReference type="AlphaFoldDB" id="A0A916UPM7"/>
<evidence type="ECO:0000313" key="2">
    <source>
        <dbReference type="EMBL" id="GGC81680.1"/>
    </source>
</evidence>
<dbReference type="InterPro" id="IPR012310">
    <property type="entry name" value="DNA_ligase_ATP-dep_cent"/>
</dbReference>
<dbReference type="GO" id="GO:0005524">
    <property type="term" value="F:ATP binding"/>
    <property type="evidence" value="ECO:0007669"/>
    <property type="project" value="InterPro"/>
</dbReference>
<dbReference type="GO" id="GO:0006310">
    <property type="term" value="P:DNA recombination"/>
    <property type="evidence" value="ECO:0007669"/>
    <property type="project" value="InterPro"/>
</dbReference>
<dbReference type="GO" id="GO:0003910">
    <property type="term" value="F:DNA ligase (ATP) activity"/>
    <property type="evidence" value="ECO:0007669"/>
    <property type="project" value="InterPro"/>
</dbReference>